<proteinExistence type="predicted"/>
<comment type="caution">
    <text evidence="1">The sequence shown here is derived from an EMBL/GenBank/DDBJ whole genome shotgun (WGS) entry which is preliminary data.</text>
</comment>
<accession>A0A062VE70</accession>
<organism evidence="1 2">
    <name type="scientific">Candidatus Methanoperedens nitratireducens</name>
    <dbReference type="NCBI Taxonomy" id="1392998"/>
    <lineage>
        <taxon>Archaea</taxon>
        <taxon>Methanobacteriati</taxon>
        <taxon>Methanobacteriota</taxon>
        <taxon>Stenosarchaea group</taxon>
        <taxon>Methanomicrobia</taxon>
        <taxon>Methanosarcinales</taxon>
        <taxon>ANME-2 cluster</taxon>
        <taxon>Candidatus Methanoperedentaceae</taxon>
        <taxon>Candidatus Methanoperedens</taxon>
    </lineage>
</organism>
<dbReference type="AlphaFoldDB" id="A0A062VE70"/>
<reference evidence="1 2" key="1">
    <citation type="journal article" date="2013" name="Nature">
        <title>Anaerobic oxidation of methane coupled to nitrate reduction in a novel archaeal lineage.</title>
        <authorList>
            <person name="Haroon M.F."/>
            <person name="Hu S."/>
            <person name="Shi Y."/>
            <person name="Imelfort M."/>
            <person name="Keller J."/>
            <person name="Hugenholtz P."/>
            <person name="Yuan Z."/>
            <person name="Tyson G.W."/>
        </authorList>
    </citation>
    <scope>NUCLEOTIDE SEQUENCE [LARGE SCALE GENOMIC DNA]</scope>
    <source>
        <strain evidence="1 2">ANME-2d</strain>
    </source>
</reference>
<protein>
    <submittedName>
        <fullName evidence="1">Uncharacterized protein</fullName>
    </submittedName>
</protein>
<sequence>MTTEDHDILVRLNAKIDTALQILEEGKPKQGS</sequence>
<name>A0A062VE70_9EURY</name>
<evidence type="ECO:0000313" key="1">
    <source>
        <dbReference type="EMBL" id="KCZ73470.1"/>
    </source>
</evidence>
<keyword evidence="2" id="KW-1185">Reference proteome</keyword>
<gene>
    <name evidence="1" type="ORF">ANME2D_00538</name>
</gene>
<dbReference type="Proteomes" id="UP000027153">
    <property type="component" value="Unassembled WGS sequence"/>
</dbReference>
<dbReference type="EMBL" id="JMIY01000001">
    <property type="protein sequence ID" value="KCZ73470.1"/>
    <property type="molecule type" value="Genomic_DNA"/>
</dbReference>
<evidence type="ECO:0000313" key="2">
    <source>
        <dbReference type="Proteomes" id="UP000027153"/>
    </source>
</evidence>